<dbReference type="PRINTS" id="PR00723">
    <property type="entry name" value="SUBTILISIN"/>
</dbReference>
<evidence type="ECO:0000256" key="2">
    <source>
        <dbReference type="ARBA" id="ARBA00022670"/>
    </source>
</evidence>
<evidence type="ECO:0000313" key="12">
    <source>
        <dbReference type="Proteomes" id="UP000483802"/>
    </source>
</evidence>
<feature type="compositionally biased region" description="Basic and acidic residues" evidence="8">
    <location>
        <begin position="96"/>
        <end position="109"/>
    </location>
</feature>
<comment type="caution">
    <text evidence="11">The sequence shown here is derived from an EMBL/GenBank/DDBJ whole genome shotgun (WGS) entry which is preliminary data.</text>
</comment>
<dbReference type="EMBL" id="WPNZ01000005">
    <property type="protein sequence ID" value="MVO85424.1"/>
    <property type="molecule type" value="Genomic_DNA"/>
</dbReference>
<dbReference type="PANTHER" id="PTHR43806">
    <property type="entry name" value="PEPTIDASE S8"/>
    <property type="match status" value="1"/>
</dbReference>
<feature type="domain" description="Peptidase S8/S53" evidence="10">
    <location>
        <begin position="314"/>
        <end position="561"/>
    </location>
</feature>
<dbReference type="Gene3D" id="2.60.40.650">
    <property type="match status" value="1"/>
</dbReference>
<dbReference type="InterPro" id="IPR050131">
    <property type="entry name" value="Peptidase_S8_subtilisin-like"/>
</dbReference>
<evidence type="ECO:0000256" key="5">
    <source>
        <dbReference type="PIRSR" id="PIRSR615500-1"/>
    </source>
</evidence>
<feature type="compositionally biased region" description="Low complexity" evidence="8">
    <location>
        <begin position="110"/>
        <end position="136"/>
    </location>
</feature>
<dbReference type="InterPro" id="IPR000209">
    <property type="entry name" value="Peptidase_S8/S53_dom"/>
</dbReference>
<dbReference type="AlphaFoldDB" id="A0A6L6WVZ3"/>
<feature type="compositionally biased region" description="Low complexity" evidence="8">
    <location>
        <begin position="27"/>
        <end position="50"/>
    </location>
</feature>
<dbReference type="PANTHER" id="PTHR43806:SF11">
    <property type="entry name" value="CEREVISIN-RELATED"/>
    <property type="match status" value="1"/>
</dbReference>
<keyword evidence="4 6" id="KW-0720">Serine protease</keyword>
<feature type="active site" description="Charge relay system" evidence="5 6">
    <location>
        <position position="527"/>
    </location>
</feature>
<dbReference type="GO" id="GO:0004252">
    <property type="term" value="F:serine-type endopeptidase activity"/>
    <property type="evidence" value="ECO:0007669"/>
    <property type="project" value="UniProtKB-UniRule"/>
</dbReference>
<dbReference type="SUPFAM" id="SSF52743">
    <property type="entry name" value="Subtilisin-like"/>
    <property type="match status" value="1"/>
</dbReference>
<evidence type="ECO:0000259" key="10">
    <source>
        <dbReference type="Pfam" id="PF00082"/>
    </source>
</evidence>
<comment type="similarity">
    <text evidence="1 6 7">Belongs to the peptidase S8 family.</text>
</comment>
<reference evidence="11 12" key="1">
    <citation type="submission" date="2019-11" db="EMBL/GenBank/DDBJ databases">
        <title>Streptomyces typhae sp. nov., a novel endophytic actinomycete isolated from the root of cattail pollen (Typha angustifolia L.).</title>
        <authorList>
            <person name="Peng C."/>
        </authorList>
    </citation>
    <scope>NUCLEOTIDE SEQUENCE [LARGE SCALE GENOMIC DNA]</scope>
    <source>
        <strain evidence="12">p1417</strain>
    </source>
</reference>
<feature type="region of interest" description="Disordered" evidence="8">
    <location>
        <begin position="449"/>
        <end position="526"/>
    </location>
</feature>
<dbReference type="PROSITE" id="PS00138">
    <property type="entry name" value="SUBTILASE_SER"/>
    <property type="match status" value="1"/>
</dbReference>
<dbReference type="InterPro" id="IPR015500">
    <property type="entry name" value="Peptidase_S8_subtilisin-rel"/>
</dbReference>
<evidence type="ECO:0000256" key="9">
    <source>
        <dbReference type="SAM" id="SignalP"/>
    </source>
</evidence>
<dbReference type="InterPro" id="IPR023827">
    <property type="entry name" value="Peptidase_S8_Asp-AS"/>
</dbReference>
<keyword evidence="3 6" id="KW-0378">Hydrolase</keyword>
<dbReference type="PROSITE" id="PS51892">
    <property type="entry name" value="SUBTILASE"/>
    <property type="match status" value="1"/>
</dbReference>
<organism evidence="11 12">
    <name type="scientific">Streptomyces typhae</name>
    <dbReference type="NCBI Taxonomy" id="2681492"/>
    <lineage>
        <taxon>Bacteria</taxon>
        <taxon>Bacillati</taxon>
        <taxon>Actinomycetota</taxon>
        <taxon>Actinomycetes</taxon>
        <taxon>Kitasatosporales</taxon>
        <taxon>Streptomycetaceae</taxon>
        <taxon>Streptomyces</taxon>
    </lineage>
</organism>
<feature type="signal peptide" evidence="9">
    <location>
        <begin position="1"/>
        <end position="26"/>
    </location>
</feature>
<dbReference type="InterPro" id="IPR036852">
    <property type="entry name" value="Peptidase_S8/S53_dom_sf"/>
</dbReference>
<evidence type="ECO:0000256" key="6">
    <source>
        <dbReference type="PROSITE-ProRule" id="PRU01240"/>
    </source>
</evidence>
<feature type="region of interest" description="Disordered" evidence="8">
    <location>
        <begin position="27"/>
        <end position="145"/>
    </location>
</feature>
<feature type="chain" id="PRO_5026749796" evidence="9">
    <location>
        <begin position="27"/>
        <end position="1187"/>
    </location>
</feature>
<proteinExistence type="inferred from homology"/>
<dbReference type="PROSITE" id="PS00136">
    <property type="entry name" value="SUBTILASE_ASP"/>
    <property type="match status" value="1"/>
</dbReference>
<evidence type="ECO:0000256" key="3">
    <source>
        <dbReference type="ARBA" id="ARBA00022801"/>
    </source>
</evidence>
<dbReference type="RefSeq" id="WP_157165453.1">
    <property type="nucleotide sequence ID" value="NZ_WPNZ01000005.1"/>
</dbReference>
<evidence type="ECO:0000256" key="4">
    <source>
        <dbReference type="ARBA" id="ARBA00022825"/>
    </source>
</evidence>
<protein>
    <submittedName>
        <fullName evidence="11">S8 family serine peptidase</fullName>
    </submittedName>
</protein>
<evidence type="ECO:0000256" key="1">
    <source>
        <dbReference type="ARBA" id="ARBA00011073"/>
    </source>
</evidence>
<evidence type="ECO:0000256" key="7">
    <source>
        <dbReference type="RuleBase" id="RU003355"/>
    </source>
</evidence>
<dbReference type="PROSITE" id="PS00137">
    <property type="entry name" value="SUBTILASE_HIS"/>
    <property type="match status" value="1"/>
</dbReference>
<accession>A0A6L6WVZ3</accession>
<evidence type="ECO:0000256" key="8">
    <source>
        <dbReference type="SAM" id="MobiDB-lite"/>
    </source>
</evidence>
<dbReference type="PIRSF" id="PIRSF037854">
    <property type="entry name" value="Dihydropyridine_esterase"/>
    <property type="match status" value="1"/>
</dbReference>
<dbReference type="Pfam" id="PF00082">
    <property type="entry name" value="Peptidase_S8"/>
    <property type="match status" value="1"/>
</dbReference>
<keyword evidence="2 6" id="KW-0645">Protease</keyword>
<dbReference type="InterPro" id="IPR023828">
    <property type="entry name" value="Peptidase_S8_Ser-AS"/>
</dbReference>
<feature type="active site" description="Charge relay system" evidence="5 6">
    <location>
        <position position="355"/>
    </location>
</feature>
<feature type="active site" description="Charge relay system" evidence="5 6">
    <location>
        <position position="323"/>
    </location>
</feature>
<dbReference type="InterPro" id="IPR022398">
    <property type="entry name" value="Peptidase_S8_His-AS"/>
</dbReference>
<name>A0A6L6WVZ3_9ACTN</name>
<evidence type="ECO:0000313" key="11">
    <source>
        <dbReference type="EMBL" id="MVO85424.1"/>
    </source>
</evidence>
<keyword evidence="9" id="KW-0732">Signal</keyword>
<dbReference type="Proteomes" id="UP000483802">
    <property type="component" value="Unassembled WGS sequence"/>
</dbReference>
<gene>
    <name evidence="11" type="ORF">GPA10_11835</name>
</gene>
<dbReference type="Gene3D" id="3.40.50.200">
    <property type="entry name" value="Peptidase S8/S53 domain"/>
    <property type="match status" value="1"/>
</dbReference>
<dbReference type="GO" id="GO:0006508">
    <property type="term" value="P:proteolysis"/>
    <property type="evidence" value="ECO:0007669"/>
    <property type="project" value="UniProtKB-KW"/>
</dbReference>
<sequence>MTGIARVGAAAMAVVVSGALLTGAAAADAGAPSDRTADTGTAASTATGKGAPAGTGSGRRAEHGKTATVTLITGDRVVVETGDGAARGPQGGQKGSAKDGAKGSAKDGAKGSAKASANGSASDGAKDGANGVANGVAHGGAHGGAQSGKVVRILRGEGREKVTISVRREAGHTYVVPQDAQDLISAGRLDRRLFDVTQLVEDKYDDAHRASLPLIVGYRPGRSDRLRAADTLQGHARDRRVLPALGGEAFDTPKSGAADLWSALTRGTGGRTNARAAVVPEVAHVWLDAKVRATLDKSVPQIGAPTMWQAGYTGKGVKVAVLDTGVDQTHPDLKNVEIAEKNLTESPDAKDRLGHGTHVASTLAGSGAKSGGKYKGVAPGVRVLDGKVIADDGYGTDSSIAAGMQWAVDNDAKIVNMSLGSLDTPGTEPLEEAVDRLSDKALFVIAAGNDGPGPRTLNAPGSAPDALTVGSVDKRDRMAETSSRGPTADGVAKPDLTAPGEDITAARSTHLADQGDGDGYTSMSGTSMATPHVAGAAAMLLQEHPTWTGPQLKAALTGSAKPIRTLDAYQQGAGRVDLTRAVSASVVSQPGTLGFGTQSWPHTDDKPVRKTLTYRNLGTRPVTLALSATAVGPGGRPAPAGMFTIKDAELTVPAGGTAKTTVTVDTKLGSTDGTFGGTVLASGDGQSVRTGLVVEREAESYDVTLKHLNINGASTGSFATTLTERSTQQKTEVPTTGGTVTVRLPKGTYVLESSIHGPDSFAVFVQPKLKVAARTTLTLDSRKAEPVAVTAPDRAARLVTSNISYEDPLVGVAANWDLGPGTVVRTAGLGSSSATFNAQYNGVWKVPGTAGKKVDYRLAFPRTGSWFTGLKHATTKAEVAEVKLGLGASAARRKGTLSAVPVGANDFGPSTQPLTTLSLPASSTSYVNTAGVRWIWSMAQLDDAGEPRISYGTDPTTYKAGKRYTLNFNTGVVGPDLKADDGQGARRAGNSMDAYVRLFNDGAGHAGDSPVTGGFSRLESGGRTLATGEPGALFADLPSARASYRLTMEASRAAKDTRTSTKVSVAWTFSSAKTPDEPTDLPLSTVRLAPKLALDGTAPAGGTLTVPLKVAGAAAGSGRIDSLTVKVSYDGGTTWKSAPVTTGAEGARSASVRHPATAKAVSYRVSLKDTAGNTTTETITNAYRLAP</sequence>
<dbReference type="InterPro" id="IPR017297">
    <property type="entry name" value="Peptidase_S8A_DPH-A"/>
</dbReference>
<dbReference type="CDD" id="cd07487">
    <property type="entry name" value="Peptidases_S8_1"/>
    <property type="match status" value="1"/>
</dbReference>
<keyword evidence="12" id="KW-1185">Reference proteome</keyword>